<feature type="region of interest" description="Disordered" evidence="1">
    <location>
        <begin position="1"/>
        <end position="145"/>
    </location>
</feature>
<comment type="caution">
    <text evidence="2">The sequence shown here is derived from an EMBL/GenBank/DDBJ whole genome shotgun (WGS) entry which is preliminary data.</text>
</comment>
<proteinExistence type="predicted"/>
<protein>
    <submittedName>
        <fullName evidence="2">Uncharacterized protein</fullName>
    </submittedName>
</protein>
<dbReference type="OrthoDB" id="3798794at2759"/>
<feature type="compositionally biased region" description="Acidic residues" evidence="1">
    <location>
        <begin position="61"/>
        <end position="75"/>
    </location>
</feature>
<reference evidence="2 3" key="1">
    <citation type="submission" date="2016-07" db="EMBL/GenBank/DDBJ databases">
        <title>Pervasive Adenine N6-methylation of Active Genes in Fungi.</title>
        <authorList>
            <consortium name="DOE Joint Genome Institute"/>
            <person name="Mondo S.J."/>
            <person name="Dannebaum R.O."/>
            <person name="Kuo R.C."/>
            <person name="Labutti K."/>
            <person name="Haridas S."/>
            <person name="Kuo A."/>
            <person name="Salamov A."/>
            <person name="Ahrendt S.R."/>
            <person name="Lipzen A."/>
            <person name="Sullivan W."/>
            <person name="Andreopoulos W.B."/>
            <person name="Clum A."/>
            <person name="Lindquist E."/>
            <person name="Daum C."/>
            <person name="Ramamoorthy G.K."/>
            <person name="Gryganskyi A."/>
            <person name="Culley D."/>
            <person name="Magnuson J.K."/>
            <person name="James T.Y."/>
            <person name="O'Malley M.A."/>
            <person name="Stajich J.E."/>
            <person name="Spatafora J.W."/>
            <person name="Visel A."/>
            <person name="Grigoriev I.V."/>
        </authorList>
    </citation>
    <scope>NUCLEOTIDE SEQUENCE [LARGE SCALE GENOMIC DNA]</scope>
    <source>
        <strain evidence="2 3">CBS 115471</strain>
    </source>
</reference>
<organism evidence="2 3">
    <name type="scientific">Clohesyomyces aquaticus</name>
    <dbReference type="NCBI Taxonomy" id="1231657"/>
    <lineage>
        <taxon>Eukaryota</taxon>
        <taxon>Fungi</taxon>
        <taxon>Dikarya</taxon>
        <taxon>Ascomycota</taxon>
        <taxon>Pezizomycotina</taxon>
        <taxon>Dothideomycetes</taxon>
        <taxon>Pleosporomycetidae</taxon>
        <taxon>Pleosporales</taxon>
        <taxon>Lindgomycetaceae</taxon>
        <taxon>Clohesyomyces</taxon>
    </lineage>
</organism>
<name>A0A1Y1ZTB6_9PLEO</name>
<evidence type="ECO:0000256" key="1">
    <source>
        <dbReference type="SAM" id="MobiDB-lite"/>
    </source>
</evidence>
<evidence type="ECO:0000313" key="3">
    <source>
        <dbReference type="Proteomes" id="UP000193144"/>
    </source>
</evidence>
<feature type="compositionally biased region" description="Polar residues" evidence="1">
    <location>
        <begin position="79"/>
        <end position="92"/>
    </location>
</feature>
<dbReference type="AlphaFoldDB" id="A0A1Y1ZTB6"/>
<keyword evidence="3" id="KW-1185">Reference proteome</keyword>
<dbReference type="EMBL" id="MCFA01000043">
    <property type="protein sequence ID" value="ORY13287.1"/>
    <property type="molecule type" value="Genomic_DNA"/>
</dbReference>
<feature type="region of interest" description="Disordered" evidence="1">
    <location>
        <begin position="440"/>
        <end position="473"/>
    </location>
</feature>
<feature type="compositionally biased region" description="Polar residues" evidence="1">
    <location>
        <begin position="28"/>
        <end position="45"/>
    </location>
</feature>
<gene>
    <name evidence="2" type="ORF">BCR34DRAFT_273136</name>
</gene>
<sequence length="539" mass="58801">MPSLRPRNARRIAPKTKTPSKIDGGNASAPNPQPSTGKVANTAADTPQDAGPKKTWIYSPSEDDTLSELSEELEDPNITHPSQAVSNKSTAPVDQDACHASTSATLPPKEAHKPSSAMPSPEEAHKSSGVKPSPKSTGPAGKTRMVVSSESLRKELMQIALHGNITPIQHLEIHLNANALDSFADDILAIALNSFHPDEDGNNPHNLTSIKIAVKGQMLFTQHSYHLISPAVSPDLKSMTMVKLLTNQLSPDEKAKLGYLIRNSEKAVSKALLGIRGVKKVDTTGRMESNFAKLLKTTISSSVSAVLPNRSSDDPILGRSAIRDGIFKSKEYKAKKTYPTCTIRHILPEDLGTPKLVNEKTMVHGDMTDRDHNETLKEALKEALATRKKLKQKVLIIDAKGNAISRKDANSARKDADFGSYGLRSSRRTKTTKSVRFAVEDKKDGAGGSRKRMFETEEDNGKSDEGGGKRNKNAHALEIKDMVRICGQKQDNDDMRVPKGWSPPCYLNQRLRVIYTAKGSWFVLTGKGNRVELGWKTAA</sequence>
<evidence type="ECO:0000313" key="2">
    <source>
        <dbReference type="EMBL" id="ORY13287.1"/>
    </source>
</evidence>
<accession>A0A1Y1ZTB6</accession>
<dbReference type="Proteomes" id="UP000193144">
    <property type="component" value="Unassembled WGS sequence"/>
</dbReference>
<feature type="compositionally biased region" description="Basic and acidic residues" evidence="1">
    <location>
        <begin position="452"/>
        <end position="468"/>
    </location>
</feature>